<dbReference type="Gramene" id="MELO3C002413.2.1">
    <property type="protein sequence ID" value="MELO3C002413.2.1"/>
    <property type="gene ID" value="MELO3C002413.2"/>
</dbReference>
<organism evidence="1">
    <name type="scientific">Cucumis melo</name>
    <name type="common">Muskmelon</name>
    <dbReference type="NCBI Taxonomy" id="3656"/>
    <lineage>
        <taxon>Eukaryota</taxon>
        <taxon>Viridiplantae</taxon>
        <taxon>Streptophyta</taxon>
        <taxon>Embryophyta</taxon>
        <taxon>Tracheophyta</taxon>
        <taxon>Spermatophyta</taxon>
        <taxon>Magnoliopsida</taxon>
        <taxon>eudicotyledons</taxon>
        <taxon>Gunneridae</taxon>
        <taxon>Pentapetalae</taxon>
        <taxon>rosids</taxon>
        <taxon>fabids</taxon>
        <taxon>Cucurbitales</taxon>
        <taxon>Cucurbitaceae</taxon>
        <taxon>Benincaseae</taxon>
        <taxon>Cucumis</taxon>
    </lineage>
</organism>
<dbReference type="PANTHER" id="PTHR24121">
    <property type="entry name" value="NO MECHANORECEPTOR POTENTIAL C, ISOFORM D-RELATED"/>
    <property type="match status" value="1"/>
</dbReference>
<name>A0A9I9CEJ7_CUCME</name>
<dbReference type="EnsemblPlants" id="MELO3C002413.2.1">
    <property type="protein sequence ID" value="MELO3C002413.2.1"/>
    <property type="gene ID" value="MELO3C002413.2"/>
</dbReference>
<dbReference type="InterPro" id="IPR036770">
    <property type="entry name" value="Ankyrin_rpt-contain_sf"/>
</dbReference>
<dbReference type="AlphaFoldDB" id="A0A9I9CEJ7"/>
<dbReference type="Gene3D" id="1.25.40.20">
    <property type="entry name" value="Ankyrin repeat-containing domain"/>
    <property type="match status" value="1"/>
</dbReference>
<evidence type="ECO:0000313" key="1">
    <source>
        <dbReference type="EnsemblPlants" id="MELO3C002413.2.1"/>
    </source>
</evidence>
<protein>
    <recommendedName>
        <fullName evidence="2">Ankyrin repeat-containing protein</fullName>
    </recommendedName>
</protein>
<reference evidence="1" key="1">
    <citation type="submission" date="2023-03" db="UniProtKB">
        <authorList>
            <consortium name="EnsemblPlants"/>
        </authorList>
    </citation>
    <scope>IDENTIFICATION</scope>
</reference>
<evidence type="ECO:0008006" key="2">
    <source>
        <dbReference type="Google" id="ProtNLM"/>
    </source>
</evidence>
<accession>A0A9I9CEJ7</accession>
<sequence length="134" mass="15364">MEIQPFCFAAASGVVRIAELMVEKNQDLPLIRGFNNAVTPLFIAVSNKCTEMVPYLLSITDLDQLDYQEENELLIATIHRDFYDISLWILQRYPYLAIMKDTNEETALHVMARKPSAMDVTKQLSSWTLFIDST</sequence>
<proteinExistence type="predicted"/>
<dbReference type="SUPFAM" id="SSF48403">
    <property type="entry name" value="Ankyrin repeat"/>
    <property type="match status" value="1"/>
</dbReference>
<dbReference type="PANTHER" id="PTHR24121:SF18">
    <property type="match status" value="1"/>
</dbReference>